<evidence type="ECO:0000256" key="1">
    <source>
        <dbReference type="SAM" id="Phobius"/>
    </source>
</evidence>
<dbReference type="STRING" id="980251.GCA_001642875_00686"/>
<dbReference type="EMBL" id="CP042912">
    <property type="protein sequence ID" value="QEG24193.1"/>
    <property type="molecule type" value="Genomic_DNA"/>
</dbReference>
<dbReference type="OrthoDB" id="283209at2"/>
<name>A0A5B9PPJ9_9BACT</name>
<reference evidence="2 3" key="1">
    <citation type="submission" date="2019-08" db="EMBL/GenBank/DDBJ databases">
        <title>Deep-cultivation of Planctomycetes and their phenomic and genomic characterization uncovers novel biology.</title>
        <authorList>
            <person name="Wiegand S."/>
            <person name="Jogler M."/>
            <person name="Boedeker C."/>
            <person name="Pinto D."/>
            <person name="Vollmers J."/>
            <person name="Rivas-Marin E."/>
            <person name="Kohn T."/>
            <person name="Peeters S.H."/>
            <person name="Heuer A."/>
            <person name="Rast P."/>
            <person name="Oberbeckmann S."/>
            <person name="Bunk B."/>
            <person name="Jeske O."/>
            <person name="Meyerdierks A."/>
            <person name="Storesund J.E."/>
            <person name="Kallscheuer N."/>
            <person name="Luecker S."/>
            <person name="Lage O.M."/>
            <person name="Pohl T."/>
            <person name="Merkel B.J."/>
            <person name="Hornburger P."/>
            <person name="Mueller R.-W."/>
            <person name="Bruemmer F."/>
            <person name="Labrenz M."/>
            <person name="Spormann A.M."/>
            <person name="Op den Camp H."/>
            <person name="Overmann J."/>
            <person name="Amann R."/>
            <person name="Jetten M.S.M."/>
            <person name="Mascher T."/>
            <person name="Medema M.H."/>
            <person name="Devos D.P."/>
            <person name="Kaster A.-K."/>
            <person name="Ovreas L."/>
            <person name="Rohde M."/>
            <person name="Galperin M.Y."/>
            <person name="Jogler C."/>
        </authorList>
    </citation>
    <scope>NUCLEOTIDE SEQUENCE [LARGE SCALE GENOMIC DNA]</scope>
    <source>
        <strain evidence="2 3">FC18</strain>
    </source>
</reference>
<gene>
    <name evidence="2" type="ORF">MFFC18_41100</name>
</gene>
<dbReference type="RefSeq" id="WP_075083481.1">
    <property type="nucleotide sequence ID" value="NZ_CP042912.1"/>
</dbReference>
<organism evidence="2 3">
    <name type="scientific">Mariniblastus fucicola</name>
    <dbReference type="NCBI Taxonomy" id="980251"/>
    <lineage>
        <taxon>Bacteria</taxon>
        <taxon>Pseudomonadati</taxon>
        <taxon>Planctomycetota</taxon>
        <taxon>Planctomycetia</taxon>
        <taxon>Pirellulales</taxon>
        <taxon>Pirellulaceae</taxon>
        <taxon>Mariniblastus</taxon>
    </lineage>
</organism>
<dbReference type="AlphaFoldDB" id="A0A5B9PPJ9"/>
<keyword evidence="1" id="KW-0472">Membrane</keyword>
<keyword evidence="3" id="KW-1185">Reference proteome</keyword>
<accession>A0A5B9PPJ9</accession>
<keyword evidence="1" id="KW-0812">Transmembrane</keyword>
<dbReference type="Proteomes" id="UP000322214">
    <property type="component" value="Chromosome"/>
</dbReference>
<dbReference type="InterPro" id="IPR021741">
    <property type="entry name" value="DUF3311"/>
</dbReference>
<proteinExistence type="predicted"/>
<protein>
    <recommendedName>
        <fullName evidence="4">DUF3311 domain-containing protein</fullName>
    </recommendedName>
</protein>
<keyword evidence="1" id="KW-1133">Transmembrane helix</keyword>
<feature type="transmembrane region" description="Helical" evidence="1">
    <location>
        <begin position="27"/>
        <end position="53"/>
    </location>
</feature>
<evidence type="ECO:0000313" key="2">
    <source>
        <dbReference type="EMBL" id="QEG24193.1"/>
    </source>
</evidence>
<dbReference type="Pfam" id="PF11755">
    <property type="entry name" value="DUF3311"/>
    <property type="match status" value="1"/>
</dbReference>
<evidence type="ECO:0008006" key="4">
    <source>
        <dbReference type="Google" id="ProtNLM"/>
    </source>
</evidence>
<evidence type="ECO:0000313" key="3">
    <source>
        <dbReference type="Proteomes" id="UP000322214"/>
    </source>
</evidence>
<dbReference type="KEGG" id="mff:MFFC18_41100"/>
<sequence>MKILIWLLIIALLIAHQDFWYWTDDTLVFGFLPIGLFYHACLSLAAAIFWFFVCTFAWPKDLEEDFETDSKTGEAG</sequence>